<dbReference type="CDD" id="cd00144">
    <property type="entry name" value="MPP_PPP_family"/>
    <property type="match status" value="1"/>
</dbReference>
<organism evidence="2">
    <name type="scientific">Kosmotoga arenicorallina</name>
    <dbReference type="NCBI Taxonomy" id="688066"/>
    <lineage>
        <taxon>Bacteria</taxon>
        <taxon>Thermotogati</taxon>
        <taxon>Thermotogota</taxon>
        <taxon>Thermotogae</taxon>
        <taxon>Kosmotogales</taxon>
        <taxon>Kosmotogaceae</taxon>
        <taxon>Kosmotoga</taxon>
    </lineage>
</organism>
<dbReference type="PANTHER" id="PTHR42850">
    <property type="entry name" value="METALLOPHOSPHOESTERASE"/>
    <property type="match status" value="1"/>
</dbReference>
<protein>
    <submittedName>
        <fullName evidence="2">Serine/threonine protein phosphatase</fullName>
    </submittedName>
</protein>
<dbReference type="InterPro" id="IPR050126">
    <property type="entry name" value="Ap4A_hydrolase"/>
</dbReference>
<accession>A0A7C5I1Z2</accession>
<sequence length="224" mass="25497">MVIYYEGGFLTLYAIGDIHGCLMPLKSLIGNLKLKKRDTLVFLGDYIDRGPQSKEVVDFLLKLSGKYHCVFLRGNHEAMLLNYFFGGPWGKYWELNGMEATLRSYGGLRNIPDSHMDFFKNTELYYKDSNYLFVHAGIRPGVEMNKQSEVDLLWIRDDFIYADHPLENTTVVFGHTPKFGGPLILKDKIGLDTGCVYGGSLTALRVDDLKFFSVNCGTLAKKYY</sequence>
<dbReference type="InterPro" id="IPR004843">
    <property type="entry name" value="Calcineurin-like_PHP"/>
</dbReference>
<dbReference type="InterPro" id="IPR006186">
    <property type="entry name" value="Ser/Thr-sp_prot-phosphatase"/>
</dbReference>
<dbReference type="PROSITE" id="PS00125">
    <property type="entry name" value="SER_THR_PHOSPHATASE"/>
    <property type="match status" value="1"/>
</dbReference>
<reference evidence="2" key="1">
    <citation type="journal article" date="2020" name="mSystems">
        <title>Genome- and Community-Level Interaction Insights into Carbon Utilization and Element Cycling Functions of Hydrothermarchaeota in Hydrothermal Sediment.</title>
        <authorList>
            <person name="Zhou Z."/>
            <person name="Liu Y."/>
            <person name="Xu W."/>
            <person name="Pan J."/>
            <person name="Luo Z.H."/>
            <person name="Li M."/>
        </authorList>
    </citation>
    <scope>NUCLEOTIDE SEQUENCE [LARGE SCALE GENOMIC DNA]</scope>
    <source>
        <strain evidence="2">HyVt-80</strain>
    </source>
</reference>
<dbReference type="AlphaFoldDB" id="A0A7C5I1Z2"/>
<dbReference type="Pfam" id="PF00149">
    <property type="entry name" value="Metallophos"/>
    <property type="match status" value="1"/>
</dbReference>
<dbReference type="GO" id="GO:0008803">
    <property type="term" value="F:bis(5'-nucleosyl)-tetraphosphatase (symmetrical) activity"/>
    <property type="evidence" value="ECO:0007669"/>
    <property type="project" value="TreeGrafter"/>
</dbReference>
<evidence type="ECO:0000313" key="2">
    <source>
        <dbReference type="EMBL" id="HHF08828.1"/>
    </source>
</evidence>
<comment type="caution">
    <text evidence="2">The sequence shown here is derived from an EMBL/GenBank/DDBJ whole genome shotgun (WGS) entry which is preliminary data.</text>
</comment>
<dbReference type="EMBL" id="DRTH01000213">
    <property type="protein sequence ID" value="HHF08828.1"/>
    <property type="molecule type" value="Genomic_DNA"/>
</dbReference>
<evidence type="ECO:0000259" key="1">
    <source>
        <dbReference type="PROSITE" id="PS00125"/>
    </source>
</evidence>
<dbReference type="GO" id="GO:0016791">
    <property type="term" value="F:phosphatase activity"/>
    <property type="evidence" value="ECO:0007669"/>
    <property type="project" value="TreeGrafter"/>
</dbReference>
<name>A0A7C5I1Z2_9BACT</name>
<gene>
    <name evidence="2" type="ORF">ENL26_03565</name>
</gene>
<dbReference type="GO" id="GO:0005737">
    <property type="term" value="C:cytoplasm"/>
    <property type="evidence" value="ECO:0007669"/>
    <property type="project" value="TreeGrafter"/>
</dbReference>
<feature type="domain" description="Serine/threonine specific protein phosphatases" evidence="1">
    <location>
        <begin position="72"/>
        <end position="77"/>
    </location>
</feature>
<dbReference type="GO" id="GO:0110154">
    <property type="term" value="P:RNA decapping"/>
    <property type="evidence" value="ECO:0007669"/>
    <property type="project" value="TreeGrafter"/>
</dbReference>
<dbReference type="InterPro" id="IPR029052">
    <property type="entry name" value="Metallo-depent_PP-like"/>
</dbReference>
<dbReference type="Proteomes" id="UP000886129">
    <property type="component" value="Unassembled WGS sequence"/>
</dbReference>
<dbReference type="Gene3D" id="3.60.21.10">
    <property type="match status" value="1"/>
</dbReference>
<proteinExistence type="predicted"/>
<dbReference type="PANTHER" id="PTHR42850:SF4">
    <property type="entry name" value="ZINC-DEPENDENT ENDOPOLYPHOSPHATASE"/>
    <property type="match status" value="1"/>
</dbReference>
<dbReference type="SUPFAM" id="SSF56300">
    <property type="entry name" value="Metallo-dependent phosphatases"/>
    <property type="match status" value="1"/>
</dbReference>